<keyword evidence="4" id="KW-0804">Transcription</keyword>
<dbReference type="InterPro" id="IPR038096">
    <property type="entry name" value="TEA/ATTS_sf"/>
</dbReference>
<evidence type="ECO:0000313" key="9">
    <source>
        <dbReference type="EMBL" id="KAK5091709.1"/>
    </source>
</evidence>
<dbReference type="PROSITE" id="PS51088">
    <property type="entry name" value="TEA_2"/>
    <property type="match status" value="1"/>
</dbReference>
<dbReference type="InterPro" id="IPR050937">
    <property type="entry name" value="TEC1_TEAD_TF"/>
</dbReference>
<keyword evidence="5" id="KW-0539">Nucleus</keyword>
<evidence type="ECO:0000256" key="4">
    <source>
        <dbReference type="ARBA" id="ARBA00023163"/>
    </source>
</evidence>
<dbReference type="EMBL" id="JAVRRJ010000001">
    <property type="protein sequence ID" value="KAK5091709.1"/>
    <property type="molecule type" value="Genomic_DNA"/>
</dbReference>
<dbReference type="GO" id="GO:0005634">
    <property type="term" value="C:nucleus"/>
    <property type="evidence" value="ECO:0007669"/>
    <property type="project" value="UniProtKB-SubCell"/>
</dbReference>
<dbReference type="Pfam" id="PF01285">
    <property type="entry name" value="TEA"/>
    <property type="match status" value="1"/>
</dbReference>
<comment type="subcellular location">
    <subcellularLocation>
        <location evidence="1">Nucleus</location>
    </subcellularLocation>
</comment>
<dbReference type="PRINTS" id="PR00065">
    <property type="entry name" value="TEADOMAIN"/>
</dbReference>
<dbReference type="PANTHER" id="PTHR11834">
    <property type="entry name" value="TRANSCRIPTIONAL ENHANCER FACTOR TEF RELATED"/>
    <property type="match status" value="1"/>
</dbReference>
<evidence type="ECO:0000259" key="8">
    <source>
        <dbReference type="PROSITE" id="PS51088"/>
    </source>
</evidence>
<evidence type="ECO:0000256" key="6">
    <source>
        <dbReference type="PROSITE-ProRule" id="PRU00505"/>
    </source>
</evidence>
<dbReference type="InterPro" id="IPR000818">
    <property type="entry name" value="TEA/ATTS_dom"/>
</dbReference>
<feature type="DNA-binding region" description="TEA" evidence="6">
    <location>
        <begin position="123"/>
        <end position="197"/>
    </location>
</feature>
<dbReference type="SMART" id="SM00426">
    <property type="entry name" value="TEA"/>
    <property type="match status" value="1"/>
</dbReference>
<feature type="compositionally biased region" description="Polar residues" evidence="7">
    <location>
        <begin position="834"/>
        <end position="843"/>
    </location>
</feature>
<keyword evidence="3" id="KW-0805">Transcription regulation</keyword>
<evidence type="ECO:0000256" key="7">
    <source>
        <dbReference type="SAM" id="MobiDB-lite"/>
    </source>
</evidence>
<evidence type="ECO:0000256" key="3">
    <source>
        <dbReference type="ARBA" id="ARBA00023015"/>
    </source>
</evidence>
<name>A0AAN7TF22_9EURO</name>
<proteinExistence type="inferred from homology"/>
<comment type="similarity">
    <text evidence="2">Belongs to the TEC1 family.</text>
</comment>
<evidence type="ECO:0000256" key="1">
    <source>
        <dbReference type="ARBA" id="ARBA00004123"/>
    </source>
</evidence>
<sequence length="855" mass="97162">MDHWYTQSVGSGHNREPTHQSRVLTSISGNAQSFPVEAKSHFDFNFNRSVCATARAVSEPQYVAPPPVYEFGHANEIEERLAARKIRRGSHPPSSRQRLIREKAWLKHPIYRKYLNRKRQDNGRDGKPVWPDYIEESFQNALIHIPPMGKKKKTQYGRHFGRNELIKEWIYQETGENRDRKQVSSHIQVLSNLLKDIPECKRTVLFVKLLADEIAGKELTAGNDDERGDITTKGETGPDFYFESIADQVRLQRQLAMEAAMQHDGGAEWSSAARRQRFQLARITFDMYVLMPDSKTEALHNYTRITNKESTPEILPLENYKNWREQFPDLEKVMNASPSEDFELIFLKSKFSLMTDFPPLTSKLGLTLDLEYPSNLSYFTSVNHMYLNGKCFRKTEHKISRAAKPGMANLFFDAEWWATQFTDLIGKRKAAEDSGRENALAAAEDFSRTLFRELSIMQEVFAYPLPDADPMQRRRIGILLWIFAQTNTKGANITTWHKVVPPPSRYTTNSPAVKLESSLPPLVMDTMLDSSFNADVLDGFSQHEEYSQTQLPLTVYEPSSYHTGLTPLQTSYNYSMGSGFTPRSLSYIGMKQEPFNFALPTSVAPYHLAPPVLPSQNHIPTIFDGPHQEAYQDQAISLPEAYQASNVGASCSMEQPTRCESLANFDMSTHNMLQAQLADFEDTNDVQESVHQVDADSQHSVSGHMNDLDIDEEQLGQVMNATATETMTFDEVQIAESVEKAILNHPSIFDSPRIVRPPLMAHNSFAGTMPTSHDTETKHDQLIFDTPTRHEFARLMDKHIHPNQDDDLFGDGQAVLDQLHFPPSDFTRPRSQPVLPSNDSSMHLDTPKRLDSALP</sequence>
<organism evidence="9 10">
    <name type="scientific">Lithohypha guttulata</name>
    <dbReference type="NCBI Taxonomy" id="1690604"/>
    <lineage>
        <taxon>Eukaryota</taxon>
        <taxon>Fungi</taxon>
        <taxon>Dikarya</taxon>
        <taxon>Ascomycota</taxon>
        <taxon>Pezizomycotina</taxon>
        <taxon>Eurotiomycetes</taxon>
        <taxon>Chaetothyriomycetidae</taxon>
        <taxon>Chaetothyriales</taxon>
        <taxon>Trichomeriaceae</taxon>
        <taxon>Lithohypha</taxon>
    </lineage>
</organism>
<evidence type="ECO:0000256" key="2">
    <source>
        <dbReference type="ARBA" id="ARBA00008421"/>
    </source>
</evidence>
<dbReference type="GO" id="GO:0000978">
    <property type="term" value="F:RNA polymerase II cis-regulatory region sequence-specific DNA binding"/>
    <property type="evidence" value="ECO:0007669"/>
    <property type="project" value="TreeGrafter"/>
</dbReference>
<accession>A0AAN7TF22</accession>
<evidence type="ECO:0000256" key="5">
    <source>
        <dbReference type="ARBA" id="ARBA00023242"/>
    </source>
</evidence>
<feature type="compositionally biased region" description="Basic and acidic residues" evidence="7">
    <location>
        <begin position="845"/>
        <end position="855"/>
    </location>
</feature>
<dbReference type="Proteomes" id="UP001309876">
    <property type="component" value="Unassembled WGS sequence"/>
</dbReference>
<dbReference type="PANTHER" id="PTHR11834:SF0">
    <property type="entry name" value="PROTEIN SCALLOPED"/>
    <property type="match status" value="1"/>
</dbReference>
<feature type="domain" description="TEA" evidence="8">
    <location>
        <begin position="123"/>
        <end position="197"/>
    </location>
</feature>
<dbReference type="Gene3D" id="6.10.20.40">
    <property type="entry name" value="TEA/ATTS domain"/>
    <property type="match status" value="1"/>
</dbReference>
<dbReference type="GO" id="GO:0005667">
    <property type="term" value="C:transcription regulator complex"/>
    <property type="evidence" value="ECO:0007669"/>
    <property type="project" value="TreeGrafter"/>
</dbReference>
<gene>
    <name evidence="9" type="ORF">LTR05_001894</name>
</gene>
<feature type="region of interest" description="Disordered" evidence="7">
    <location>
        <begin position="819"/>
        <end position="855"/>
    </location>
</feature>
<dbReference type="GO" id="GO:0000981">
    <property type="term" value="F:DNA-binding transcription factor activity, RNA polymerase II-specific"/>
    <property type="evidence" value="ECO:0007669"/>
    <property type="project" value="TreeGrafter"/>
</dbReference>
<evidence type="ECO:0000313" key="10">
    <source>
        <dbReference type="Proteomes" id="UP001309876"/>
    </source>
</evidence>
<protein>
    <recommendedName>
        <fullName evidence="8">TEA domain-containing protein</fullName>
    </recommendedName>
</protein>
<dbReference type="AlphaFoldDB" id="A0AAN7TF22"/>
<reference evidence="9 10" key="1">
    <citation type="submission" date="2023-08" db="EMBL/GenBank/DDBJ databases">
        <title>Black Yeasts Isolated from many extreme environments.</title>
        <authorList>
            <person name="Coleine C."/>
            <person name="Stajich J.E."/>
            <person name="Selbmann L."/>
        </authorList>
    </citation>
    <scope>NUCLEOTIDE SEQUENCE [LARGE SCALE GENOMIC DNA]</scope>
    <source>
        <strain evidence="9 10">CCFEE 5910</strain>
    </source>
</reference>
<comment type="caution">
    <text evidence="9">The sequence shown here is derived from an EMBL/GenBank/DDBJ whole genome shotgun (WGS) entry which is preliminary data.</text>
</comment>
<keyword evidence="10" id="KW-1185">Reference proteome</keyword>